<proteinExistence type="predicted"/>
<reference evidence="2" key="2">
    <citation type="submission" date="2023-06" db="EMBL/GenBank/DDBJ databases">
        <authorList>
            <consortium name="Lawrence Berkeley National Laboratory"/>
            <person name="Mondo S.J."/>
            <person name="Hensen N."/>
            <person name="Bonometti L."/>
            <person name="Westerberg I."/>
            <person name="Brannstrom I.O."/>
            <person name="Guillou S."/>
            <person name="Cros-Aarteil S."/>
            <person name="Calhoun S."/>
            <person name="Haridas S."/>
            <person name="Kuo A."/>
            <person name="Pangilinan J."/>
            <person name="Riley R."/>
            <person name="Labutti K."/>
            <person name="Andreopoulos B."/>
            <person name="Lipzen A."/>
            <person name="Chen C."/>
            <person name="Yanf M."/>
            <person name="Daum C."/>
            <person name="Ng V."/>
            <person name="Clum A."/>
            <person name="Steindorff A."/>
            <person name="Ohm R."/>
            <person name="Martin F."/>
            <person name="Silar P."/>
            <person name="Natvig D."/>
            <person name="Lalanne C."/>
            <person name="Gautier V."/>
            <person name="Ament-Velasquez S.L."/>
            <person name="Kruys A."/>
            <person name="Hutchinson M.I."/>
            <person name="Powell A.J."/>
            <person name="Barry K."/>
            <person name="Miller A.N."/>
            <person name="Grigoriev I.V."/>
            <person name="Debuchy R."/>
            <person name="Gladieux P."/>
            <person name="Thoren M.H."/>
            <person name="Johannesson H."/>
        </authorList>
    </citation>
    <scope>NUCLEOTIDE SEQUENCE</scope>
    <source>
        <strain evidence="2">CBS 333.67</strain>
    </source>
</reference>
<dbReference type="Proteomes" id="UP001273166">
    <property type="component" value="Unassembled WGS sequence"/>
</dbReference>
<gene>
    <name evidence="2" type="ORF">B0T15DRAFT_508876</name>
</gene>
<name>A0AAJ0GYA2_9PEZI</name>
<feature type="signal peptide" evidence="1">
    <location>
        <begin position="1"/>
        <end position="15"/>
    </location>
</feature>
<evidence type="ECO:0000313" key="2">
    <source>
        <dbReference type="EMBL" id="KAK3308406.1"/>
    </source>
</evidence>
<organism evidence="2 3">
    <name type="scientific">Chaetomium strumarium</name>
    <dbReference type="NCBI Taxonomy" id="1170767"/>
    <lineage>
        <taxon>Eukaryota</taxon>
        <taxon>Fungi</taxon>
        <taxon>Dikarya</taxon>
        <taxon>Ascomycota</taxon>
        <taxon>Pezizomycotina</taxon>
        <taxon>Sordariomycetes</taxon>
        <taxon>Sordariomycetidae</taxon>
        <taxon>Sordariales</taxon>
        <taxon>Chaetomiaceae</taxon>
        <taxon>Chaetomium</taxon>
    </lineage>
</organism>
<comment type="caution">
    <text evidence="2">The sequence shown here is derived from an EMBL/GenBank/DDBJ whole genome shotgun (WGS) entry which is preliminary data.</text>
</comment>
<dbReference type="GeneID" id="87886581"/>
<feature type="chain" id="PRO_5042547127" evidence="1">
    <location>
        <begin position="16"/>
        <end position="270"/>
    </location>
</feature>
<protein>
    <submittedName>
        <fullName evidence="2">Uncharacterized protein</fullName>
    </submittedName>
</protein>
<keyword evidence="3" id="KW-1185">Reference proteome</keyword>
<dbReference type="EMBL" id="JAUDZG010000002">
    <property type="protein sequence ID" value="KAK3308406.1"/>
    <property type="molecule type" value="Genomic_DNA"/>
</dbReference>
<accession>A0AAJ0GYA2</accession>
<sequence length="270" mass="29964">MASLSTVAFLWSSLCVFKFHTPTHPLAGLPELSSHPSNDSNSSSGWESLLPSVFEDPDQAFELLDKAHRTLDDYARDHFGDDTKAPLNAFLDHLPTKGQEVLAREIVEYAEDHGKLRALRHFLVDAIVKALRVAGGGAPSIGPSPSPGAAAEVEADMASIEVSTKAEQTKLREDCLNRDGQHAQQGDDMGIRYRCHKFYEPLGLYGQAMPEVVTLQQHSLGQSIPMPNRHLLRVHYIVAKILSTDTYTVERRILRLDSKAFVYITAWFCP</sequence>
<evidence type="ECO:0000256" key="1">
    <source>
        <dbReference type="SAM" id="SignalP"/>
    </source>
</evidence>
<evidence type="ECO:0000313" key="3">
    <source>
        <dbReference type="Proteomes" id="UP001273166"/>
    </source>
</evidence>
<keyword evidence="1" id="KW-0732">Signal</keyword>
<reference evidence="2" key="1">
    <citation type="journal article" date="2023" name="Mol. Phylogenet. Evol.">
        <title>Genome-scale phylogeny and comparative genomics of the fungal order Sordariales.</title>
        <authorList>
            <person name="Hensen N."/>
            <person name="Bonometti L."/>
            <person name="Westerberg I."/>
            <person name="Brannstrom I.O."/>
            <person name="Guillou S."/>
            <person name="Cros-Aarteil S."/>
            <person name="Calhoun S."/>
            <person name="Haridas S."/>
            <person name="Kuo A."/>
            <person name="Mondo S."/>
            <person name="Pangilinan J."/>
            <person name="Riley R."/>
            <person name="LaButti K."/>
            <person name="Andreopoulos B."/>
            <person name="Lipzen A."/>
            <person name="Chen C."/>
            <person name="Yan M."/>
            <person name="Daum C."/>
            <person name="Ng V."/>
            <person name="Clum A."/>
            <person name="Steindorff A."/>
            <person name="Ohm R.A."/>
            <person name="Martin F."/>
            <person name="Silar P."/>
            <person name="Natvig D.O."/>
            <person name="Lalanne C."/>
            <person name="Gautier V."/>
            <person name="Ament-Velasquez S.L."/>
            <person name="Kruys A."/>
            <person name="Hutchinson M.I."/>
            <person name="Powell A.J."/>
            <person name="Barry K."/>
            <person name="Miller A.N."/>
            <person name="Grigoriev I.V."/>
            <person name="Debuchy R."/>
            <person name="Gladieux P."/>
            <person name="Hiltunen Thoren M."/>
            <person name="Johannesson H."/>
        </authorList>
    </citation>
    <scope>NUCLEOTIDE SEQUENCE</scope>
    <source>
        <strain evidence="2">CBS 333.67</strain>
    </source>
</reference>
<dbReference type="AlphaFoldDB" id="A0AAJ0GYA2"/>
<dbReference type="RefSeq" id="XP_062724186.1">
    <property type="nucleotide sequence ID" value="XM_062867752.1"/>
</dbReference>